<dbReference type="EMBL" id="CAJFCV020000001">
    <property type="protein sequence ID" value="CAG9081071.1"/>
    <property type="molecule type" value="Genomic_DNA"/>
</dbReference>
<dbReference type="PANTHER" id="PTHR11584:SF394">
    <property type="entry name" value="APOPTOTIC SIGNAL-REGULATING KINASE 1, ISOFORM C"/>
    <property type="match status" value="1"/>
</dbReference>
<dbReference type="Proteomes" id="UP000095284">
    <property type="component" value="Unplaced"/>
</dbReference>
<keyword evidence="10" id="KW-0460">Magnesium</keyword>
<comment type="catalytic activity">
    <reaction evidence="13">
        <text>L-seryl-[protein] + ATP = O-phospho-L-seryl-[protein] + ADP + H(+)</text>
        <dbReference type="Rhea" id="RHEA:17989"/>
        <dbReference type="Rhea" id="RHEA-COMP:9863"/>
        <dbReference type="Rhea" id="RHEA-COMP:11604"/>
        <dbReference type="ChEBI" id="CHEBI:15378"/>
        <dbReference type="ChEBI" id="CHEBI:29999"/>
        <dbReference type="ChEBI" id="CHEBI:30616"/>
        <dbReference type="ChEBI" id="CHEBI:83421"/>
        <dbReference type="ChEBI" id="CHEBI:456216"/>
        <dbReference type="EC" id="2.7.11.25"/>
    </reaction>
</comment>
<evidence type="ECO:0000313" key="18">
    <source>
        <dbReference type="EMBL" id="CAG9081071.1"/>
    </source>
</evidence>
<dbReference type="GO" id="GO:0004709">
    <property type="term" value="F:MAP kinase kinase kinase activity"/>
    <property type="evidence" value="ECO:0007669"/>
    <property type="project" value="UniProtKB-EC"/>
</dbReference>
<sequence>MEKPAEQSSSGASTQRAGFRNVERQHQQTRKLQIVLVMDRKMPKFSKQREQACADVEKVAKALKCNLQLIEFDPLDFGETKTLDTFYNADVALVDFTMTGQISSLCYHVGVRESMGQMYNIIIMYMYDETMNQRVDPLKTTLNNLQLLAYFQGKDGTLLCADKTSNGFRDFDPRNSERYQNMKSRGLQTFAEAVKTALTNVQIEANAHAKEKFLSDLRKVREMEDPNEANQFLERMRSRLDNPDVLNLDTVCQMLLSYRDTQNYDAMINLIEDLEKVNQHQIVHAQPVWFLYAFALNRRNQPGDRDKCIDNVLQIMEKYKDTVSPDVICLAGRVYKDRFISSNYEDKEALEKAIEWYRKAFNVSPLEYSGINLTTMLRARGEQFEHNVEMQRVAVVLNSLLGRKGALTNMNEYWDVATFFEVSVLAEDYNKACQAAEKMAMLKPPTWFLKSTMENIKLISRCAASCSPIEKEKQTFVFWTEFFMEAIEGFSNTTSRFPVLIQEVNKQYTPSYMTINEHDVILTHVLEHSQKKSPPPGIHRWEFKWSQIKAFSASKRDDRSMYMYVYENSDDFNITFPSSAHCNGALSKMSEAEDGGGGKVLNDCEADNHIEFEYEVDNNTGERVILGRGTYGVVYAARDVTTQRSIVVKEVEVKNEEEVQPLMEEIQLHSTLSHDNIVQYLGSKVEKRDRRNDVFLIFMEQVPGGSLSSLLRSKWGPLDSEQTLAIYARQILQGVKYLHDQKIVHRDIKGENVLVNTYSGLCKISDFGTCKRLAGLNPATDTFKGTLQYMAPEVIDHGQRGYGAPADIWSFGCTMIEMATGKPPFVELGLPQAAMFKVGMYKTHPPIPAHLSETATKFIKRCFEPDPNKRATAAELLQDTFLLQFMPATQRNASTKKRVDAGRNFPSKFHRSASHMSGMIYNPMTLNPRKDSQQSHSECNVPNKLEIPKDAPRTQTLEVVQPKKNRSESESHIFEHVNEGFLATTTASLANPSNQKSYTTTATSKFPASGKIERQNLRLKIERPPMQTNECSPGSFTAPVQHEYGNIFANARCSLQINSSLQTQHENEEIRPNQVPASASPSFCTVQPPFFETTASVSLPGTNFPNSHQFMHLTSATGMQSKLTGNSVVSQPPSPHAHHTPLTASPSLCDTSPFLQLPQTGLSIPEENSLVNRFFTLQKDHERRSTLASMMKDNEDEILIKWMEHVASEVRDDEPLRLTKDTLRQILTAIRLFFVPSDDENLQTALSQLQKTHSDYDRPQFAKQLTDALCVFPQAVQPLLKNQGIKPHWMFTLDDLIRSAVQQALNYFKPEGPHNYWPIDGSQIQGLEQMQNQPQNCTISSGHCLSQHQAMARSQQLISSTVNTPTTDLVEQQRFTDLSQQHRLYSESIHKLLEDLVQVEREYRDLLAHNVNEKRRSLERLALSMSEVDSGILADGRSPLEMKNEADLFAAASPVMDNNIDKEKQNGEDELTVWLAELGCDAESIQRLINQHYTKQDLIEFVSREELIQAGVPGGTSCRIWRAILRRRLDPSHKTEGDHLARKCARYRS</sequence>
<dbReference type="InterPro" id="IPR046872">
    <property type="entry name" value="DRHyd-ASK"/>
</dbReference>
<evidence type="ECO:0000256" key="2">
    <source>
        <dbReference type="ARBA" id="ARBA00006529"/>
    </source>
</evidence>
<evidence type="ECO:0000256" key="8">
    <source>
        <dbReference type="ARBA" id="ARBA00022777"/>
    </source>
</evidence>
<dbReference type="SUPFAM" id="SSF47769">
    <property type="entry name" value="SAM/Pointed domain"/>
    <property type="match status" value="1"/>
</dbReference>
<dbReference type="InterPro" id="IPR046873">
    <property type="entry name" value="HisK-N-like"/>
</dbReference>
<keyword evidence="6" id="KW-0479">Metal-binding</keyword>
<gene>
    <name evidence="17" type="ORF">BXYJ_LOCUS568</name>
</gene>
<dbReference type="InterPro" id="IPR017441">
    <property type="entry name" value="Protein_kinase_ATP_BS"/>
</dbReference>
<proteinExistence type="inferred from homology"/>
<feature type="region of interest" description="Disordered" evidence="15">
    <location>
        <begin position="1"/>
        <end position="26"/>
    </location>
</feature>
<evidence type="ECO:0000256" key="11">
    <source>
        <dbReference type="ARBA" id="ARBA00023054"/>
    </source>
</evidence>
<evidence type="ECO:0000313" key="19">
    <source>
        <dbReference type="Proteomes" id="UP000095284"/>
    </source>
</evidence>
<evidence type="ECO:0000256" key="10">
    <source>
        <dbReference type="ARBA" id="ARBA00022842"/>
    </source>
</evidence>
<organism evidence="19 21">
    <name type="scientific">Bursaphelenchus xylophilus</name>
    <name type="common">Pinewood nematode worm</name>
    <name type="synonym">Aphelenchoides xylophilus</name>
    <dbReference type="NCBI Taxonomy" id="6326"/>
    <lineage>
        <taxon>Eukaryota</taxon>
        <taxon>Metazoa</taxon>
        <taxon>Ecdysozoa</taxon>
        <taxon>Nematoda</taxon>
        <taxon>Chromadorea</taxon>
        <taxon>Rhabditida</taxon>
        <taxon>Tylenchina</taxon>
        <taxon>Tylenchomorpha</taxon>
        <taxon>Aphelenchoidea</taxon>
        <taxon>Aphelenchoididae</taxon>
        <taxon>Bursaphelenchus</taxon>
    </lineage>
</organism>
<feature type="binding site" evidence="14">
    <location>
        <position position="649"/>
    </location>
    <ligand>
        <name>ATP</name>
        <dbReference type="ChEBI" id="CHEBI:30616"/>
    </ligand>
</feature>
<comment type="catalytic activity">
    <reaction evidence="12">
        <text>L-threonyl-[protein] + ATP = O-phospho-L-threonyl-[protein] + ADP + H(+)</text>
        <dbReference type="Rhea" id="RHEA:46608"/>
        <dbReference type="Rhea" id="RHEA-COMP:11060"/>
        <dbReference type="Rhea" id="RHEA-COMP:11605"/>
        <dbReference type="ChEBI" id="CHEBI:15378"/>
        <dbReference type="ChEBI" id="CHEBI:30013"/>
        <dbReference type="ChEBI" id="CHEBI:30616"/>
        <dbReference type="ChEBI" id="CHEBI:61977"/>
        <dbReference type="ChEBI" id="CHEBI:456216"/>
        <dbReference type="EC" id="2.7.11.25"/>
    </reaction>
</comment>
<dbReference type="WBParaSite" id="BXY_0850900.1">
    <property type="protein sequence ID" value="BXY_0850900.1"/>
    <property type="gene ID" value="BXY_0850900"/>
</dbReference>
<dbReference type="EC" id="2.7.11.25" evidence="3"/>
<keyword evidence="11" id="KW-0175">Coiled coil</keyword>
<dbReference type="Proteomes" id="UP000582659">
    <property type="component" value="Unassembled WGS sequence"/>
</dbReference>
<reference evidence="18" key="2">
    <citation type="submission" date="2020-08" db="EMBL/GenBank/DDBJ databases">
        <authorList>
            <person name="Kikuchi T."/>
        </authorList>
    </citation>
    <scope>NUCLEOTIDE SEQUENCE</scope>
    <source>
        <strain evidence="17">Ka4C1</strain>
    </source>
</reference>
<dbReference type="PANTHER" id="PTHR11584">
    <property type="entry name" value="SERINE/THREONINE PROTEIN KINASE"/>
    <property type="match status" value="1"/>
</dbReference>
<dbReference type="GO" id="GO:0046872">
    <property type="term" value="F:metal ion binding"/>
    <property type="evidence" value="ECO:0007669"/>
    <property type="project" value="UniProtKB-KW"/>
</dbReference>
<dbReference type="Pfam" id="PF19039">
    <property type="entry name" value="ASK_PH"/>
    <property type="match status" value="1"/>
</dbReference>
<dbReference type="PROSITE" id="PS00108">
    <property type="entry name" value="PROTEIN_KINASE_ST"/>
    <property type="match status" value="1"/>
</dbReference>
<dbReference type="Pfam" id="PF20309">
    <property type="entry name" value="DRHyd-ASK"/>
    <property type="match status" value="1"/>
</dbReference>
<dbReference type="SMART" id="SM00220">
    <property type="entry name" value="S_TKc"/>
    <property type="match status" value="1"/>
</dbReference>
<keyword evidence="5" id="KW-0808">Transferase</keyword>
<reference evidence="21" key="1">
    <citation type="submission" date="2016-11" db="UniProtKB">
        <authorList>
            <consortium name="WormBaseParasite"/>
        </authorList>
    </citation>
    <scope>IDENTIFICATION</scope>
</reference>
<evidence type="ECO:0000256" key="4">
    <source>
        <dbReference type="ARBA" id="ARBA00022527"/>
    </source>
</evidence>
<evidence type="ECO:0000256" key="3">
    <source>
        <dbReference type="ARBA" id="ARBA00012406"/>
    </source>
</evidence>
<evidence type="ECO:0000256" key="5">
    <source>
        <dbReference type="ARBA" id="ARBA00022679"/>
    </source>
</evidence>
<feature type="region of interest" description="Disordered" evidence="15">
    <location>
        <begin position="1123"/>
        <end position="1145"/>
    </location>
</feature>
<feature type="domain" description="Protein kinase" evidence="16">
    <location>
        <begin position="620"/>
        <end position="882"/>
    </location>
</feature>
<dbReference type="InterPro" id="IPR008271">
    <property type="entry name" value="Ser/Thr_kinase_AS"/>
</dbReference>
<dbReference type="Gene3D" id="1.25.40.10">
    <property type="entry name" value="Tetratricopeptide repeat domain"/>
    <property type="match status" value="1"/>
</dbReference>
<keyword evidence="20" id="KW-1185">Reference proteome</keyword>
<dbReference type="Pfam" id="PF20302">
    <property type="entry name" value="HisK-N-like"/>
    <property type="match status" value="1"/>
</dbReference>
<evidence type="ECO:0000256" key="9">
    <source>
        <dbReference type="ARBA" id="ARBA00022840"/>
    </source>
</evidence>
<name>A0A1I7S673_BURXY</name>
<dbReference type="InterPro" id="IPR011990">
    <property type="entry name" value="TPR-like_helical_dom_sf"/>
</dbReference>
<evidence type="ECO:0000256" key="15">
    <source>
        <dbReference type="SAM" id="MobiDB-lite"/>
    </source>
</evidence>
<evidence type="ECO:0000256" key="14">
    <source>
        <dbReference type="PROSITE-ProRule" id="PRU10141"/>
    </source>
</evidence>
<evidence type="ECO:0000256" key="7">
    <source>
        <dbReference type="ARBA" id="ARBA00022741"/>
    </source>
</evidence>
<protein>
    <recommendedName>
        <fullName evidence="3">mitogen-activated protein kinase kinase kinase</fullName>
        <ecNumber evidence="3">2.7.11.25</ecNumber>
    </recommendedName>
</protein>
<dbReference type="PROSITE" id="PS50011">
    <property type="entry name" value="PROTEIN_KINASE_DOM"/>
    <property type="match status" value="1"/>
</dbReference>
<dbReference type="InterPro" id="IPR025136">
    <property type="entry name" value="MAP3K_TRAF-bd"/>
</dbReference>
<feature type="compositionally biased region" description="Polar residues" evidence="15">
    <location>
        <begin position="1"/>
        <end position="16"/>
    </location>
</feature>
<dbReference type="Pfam" id="PF00069">
    <property type="entry name" value="Pkinase"/>
    <property type="match status" value="1"/>
</dbReference>
<dbReference type="InterPro" id="IPR000719">
    <property type="entry name" value="Prot_kinase_dom"/>
</dbReference>
<dbReference type="SMR" id="A0A1I7S673"/>
<keyword evidence="9 14" id="KW-0067">ATP-binding</keyword>
<dbReference type="PROSITE" id="PS00107">
    <property type="entry name" value="PROTEIN_KINASE_ATP"/>
    <property type="match status" value="1"/>
</dbReference>
<evidence type="ECO:0000313" key="17">
    <source>
        <dbReference type="EMBL" id="CAD5208332.1"/>
    </source>
</evidence>
<dbReference type="SUPFAM" id="SSF56112">
    <property type="entry name" value="Protein kinase-like (PK-like)"/>
    <property type="match status" value="1"/>
</dbReference>
<evidence type="ECO:0000256" key="12">
    <source>
        <dbReference type="ARBA" id="ARBA00047559"/>
    </source>
</evidence>
<dbReference type="OrthoDB" id="275301at2759"/>
<keyword evidence="4" id="KW-0723">Serine/threonine-protein kinase</keyword>
<dbReference type="InterPro" id="IPR013761">
    <property type="entry name" value="SAM/pointed_sf"/>
</dbReference>
<dbReference type="EMBL" id="CAJFDI010000001">
    <property type="protein sequence ID" value="CAD5208332.1"/>
    <property type="molecule type" value="Genomic_DNA"/>
</dbReference>
<evidence type="ECO:0000256" key="1">
    <source>
        <dbReference type="ARBA" id="ARBA00001946"/>
    </source>
</evidence>
<dbReference type="InterPro" id="IPR011009">
    <property type="entry name" value="Kinase-like_dom_sf"/>
</dbReference>
<evidence type="ECO:0000256" key="13">
    <source>
        <dbReference type="ARBA" id="ARBA00048329"/>
    </source>
</evidence>
<dbReference type="Proteomes" id="UP000659654">
    <property type="component" value="Unassembled WGS sequence"/>
</dbReference>
<evidence type="ECO:0000313" key="20">
    <source>
        <dbReference type="Proteomes" id="UP000659654"/>
    </source>
</evidence>
<dbReference type="Gene3D" id="1.10.510.10">
    <property type="entry name" value="Transferase(Phosphotransferase) domain 1"/>
    <property type="match status" value="1"/>
</dbReference>
<keyword evidence="8" id="KW-0418">Kinase</keyword>
<dbReference type="Pfam" id="PF13281">
    <property type="entry name" value="MAP3K_TRAF_bd"/>
    <property type="match status" value="1"/>
</dbReference>
<keyword evidence="7 14" id="KW-0547">Nucleotide-binding</keyword>
<evidence type="ECO:0000313" key="21">
    <source>
        <dbReference type="WBParaSite" id="BXY_0850900.1"/>
    </source>
</evidence>
<comment type="cofactor">
    <cofactor evidence="1">
        <name>Mg(2+)</name>
        <dbReference type="ChEBI" id="CHEBI:18420"/>
    </cofactor>
</comment>
<evidence type="ECO:0000256" key="6">
    <source>
        <dbReference type="ARBA" id="ARBA00022723"/>
    </source>
</evidence>
<accession>A0A1I7S673</accession>
<evidence type="ECO:0000259" key="16">
    <source>
        <dbReference type="PROSITE" id="PS50011"/>
    </source>
</evidence>
<dbReference type="InterPro" id="IPR043969">
    <property type="entry name" value="MAP3K_PH"/>
</dbReference>
<dbReference type="GO" id="GO:0005524">
    <property type="term" value="F:ATP binding"/>
    <property type="evidence" value="ECO:0007669"/>
    <property type="project" value="UniProtKB-UniRule"/>
</dbReference>
<dbReference type="eggNOG" id="KOG4279">
    <property type="taxonomic scope" value="Eukaryota"/>
</dbReference>
<comment type="similarity">
    <text evidence="2">Belongs to the protein kinase superfamily. STE Ser/Thr protein kinase family. MAP kinase kinase kinase subfamily.</text>
</comment>
<dbReference type="Gene3D" id="3.30.200.20">
    <property type="entry name" value="Phosphorylase Kinase, domain 1"/>
    <property type="match status" value="1"/>
</dbReference>